<dbReference type="EMBL" id="RCZM01000002">
    <property type="protein sequence ID" value="TPG18334.1"/>
    <property type="molecule type" value="Genomic_DNA"/>
</dbReference>
<keyword evidence="3" id="KW-0540">Nuclease</keyword>
<proteinExistence type="predicted"/>
<dbReference type="SMART" id="SM00507">
    <property type="entry name" value="HNHc"/>
    <property type="match status" value="1"/>
</dbReference>
<protein>
    <submittedName>
        <fullName evidence="3">HNH endonuclease</fullName>
    </submittedName>
</protein>
<feature type="region of interest" description="Disordered" evidence="1">
    <location>
        <begin position="441"/>
        <end position="466"/>
    </location>
</feature>
<feature type="region of interest" description="Disordered" evidence="1">
    <location>
        <begin position="140"/>
        <end position="176"/>
    </location>
</feature>
<evidence type="ECO:0000256" key="1">
    <source>
        <dbReference type="SAM" id="MobiDB-lite"/>
    </source>
</evidence>
<evidence type="ECO:0000259" key="2">
    <source>
        <dbReference type="SMART" id="SM00507"/>
    </source>
</evidence>
<name>A0A502D091_9MICO</name>
<keyword evidence="3" id="KW-0255">Endonuclease</keyword>
<dbReference type="OrthoDB" id="3541361at2"/>
<keyword evidence="3" id="KW-0378">Hydrolase</keyword>
<evidence type="ECO:0000313" key="4">
    <source>
        <dbReference type="Proteomes" id="UP000317722"/>
    </source>
</evidence>
<dbReference type="Proteomes" id="UP000317722">
    <property type="component" value="Unassembled WGS sequence"/>
</dbReference>
<dbReference type="GO" id="GO:0004519">
    <property type="term" value="F:endonuclease activity"/>
    <property type="evidence" value="ECO:0007669"/>
    <property type="project" value="UniProtKB-KW"/>
</dbReference>
<feature type="domain" description="HNH nuclease" evidence="2">
    <location>
        <begin position="350"/>
        <end position="401"/>
    </location>
</feature>
<dbReference type="RefSeq" id="WP_140738739.1">
    <property type="nucleotide sequence ID" value="NZ_RCZM01000002.1"/>
</dbReference>
<dbReference type="AlphaFoldDB" id="A0A502D091"/>
<evidence type="ECO:0000313" key="3">
    <source>
        <dbReference type="EMBL" id="TPG18334.1"/>
    </source>
</evidence>
<dbReference type="CDD" id="cd00085">
    <property type="entry name" value="HNHc"/>
    <property type="match status" value="1"/>
</dbReference>
<reference evidence="3 4" key="1">
    <citation type="journal article" date="2019" name="Environ. Microbiol.">
        <title>Species interactions and distinct microbial communities in high Arctic permafrost affected cryosols are associated with the CH4 and CO2 gas fluxes.</title>
        <authorList>
            <person name="Altshuler I."/>
            <person name="Hamel J."/>
            <person name="Turney S."/>
            <person name="Magnuson E."/>
            <person name="Levesque R."/>
            <person name="Greer C."/>
            <person name="Whyte L.G."/>
        </authorList>
    </citation>
    <scope>NUCLEOTIDE SEQUENCE [LARGE SCALE GENOMIC DNA]</scope>
    <source>
        <strain evidence="3 4">S9.3A</strain>
    </source>
</reference>
<comment type="caution">
    <text evidence="3">The sequence shown here is derived from an EMBL/GenBank/DDBJ whole genome shotgun (WGS) entry which is preliminary data.</text>
</comment>
<organism evidence="3 4">
    <name type="scientific">Pedococcus bigeumensis</name>
    <dbReference type="NCBI Taxonomy" id="433644"/>
    <lineage>
        <taxon>Bacteria</taxon>
        <taxon>Bacillati</taxon>
        <taxon>Actinomycetota</taxon>
        <taxon>Actinomycetes</taxon>
        <taxon>Micrococcales</taxon>
        <taxon>Intrasporangiaceae</taxon>
        <taxon>Pedococcus</taxon>
    </lineage>
</organism>
<accession>A0A502D091</accession>
<gene>
    <name evidence="3" type="ORF">EAH86_08190</name>
</gene>
<keyword evidence="4" id="KW-1185">Reference proteome</keyword>
<dbReference type="InterPro" id="IPR003615">
    <property type="entry name" value="HNH_nuc"/>
</dbReference>
<sequence length="502" mass="52969">MSITAAAVVAHEATTNSLWERAAQVAGRLNLAHGELVDIAAELVEGGHWGDGGFSSPEHLLVVRAGLSPAQAGDVVRIARRRAELPDAVAALAAGELSIGQAAVVARHGRADHQAGIAKFARTATVPQLRRALSTSVFLDPDTGLPSTAPAPDGTDSATGDDAHRDVSDGVVQEATRQHDPLAALRAAEAQRIADRACARPDLSMHFDESGRFHLRYSAPAEIGALVEQAVKEARDALFTAASGADGASPAQGAQSGDLLTGVTSSRPSYAGAIAEIASRSLSTISSTSRASHYRVYLHLDTNGGWVNGGGAITPRMAARFSCDGTITPLWETEGRPISVGRDQRILPARTRRLIEDRDRGCRIPGCSTTRFVEIHHLDHWADGGATDYDTQVSLCPFHHDAHHRGDLTITGDPTRPDGLTVSNRYGIPIRPPAAAELVPADPGAAAADPPGCGPYPSPSGGPMRARDIEFVPDAWQRWREPAVEGQPAPLRLVRRDLKSGV</sequence>
<feature type="compositionally biased region" description="Low complexity" evidence="1">
    <location>
        <begin position="441"/>
        <end position="451"/>
    </location>
</feature>